<protein>
    <submittedName>
        <fullName evidence="8">Aste57867_8201 protein</fullName>
    </submittedName>
</protein>
<organism evidence="8 9">
    <name type="scientific">Aphanomyces stellatus</name>
    <dbReference type="NCBI Taxonomy" id="120398"/>
    <lineage>
        <taxon>Eukaryota</taxon>
        <taxon>Sar</taxon>
        <taxon>Stramenopiles</taxon>
        <taxon>Oomycota</taxon>
        <taxon>Saprolegniomycetes</taxon>
        <taxon>Saprolegniales</taxon>
        <taxon>Verrucalvaceae</taxon>
        <taxon>Aphanomyces</taxon>
    </lineage>
</organism>
<keyword evidence="9" id="KW-1185">Reference proteome</keyword>
<dbReference type="PANTHER" id="PTHR23041">
    <property type="entry name" value="RING FINGER DOMAIN-CONTAINING"/>
    <property type="match status" value="1"/>
</dbReference>
<accession>A0A485KJL2</accession>
<evidence type="ECO:0000259" key="6">
    <source>
        <dbReference type="PROSITE" id="PS50089"/>
    </source>
</evidence>
<reference evidence="8 9" key="1">
    <citation type="submission" date="2019-03" db="EMBL/GenBank/DDBJ databases">
        <authorList>
            <person name="Gaulin E."/>
            <person name="Dumas B."/>
        </authorList>
    </citation>
    <scope>NUCLEOTIDE SEQUENCE [LARGE SCALE GENOMIC DNA]</scope>
    <source>
        <strain evidence="8">CBS 568.67</strain>
    </source>
</reference>
<dbReference type="InterPro" id="IPR047134">
    <property type="entry name" value="RNF4"/>
</dbReference>
<dbReference type="InterPro" id="IPR017907">
    <property type="entry name" value="Znf_RING_CS"/>
</dbReference>
<dbReference type="PROSITE" id="PS00518">
    <property type="entry name" value="ZF_RING_1"/>
    <property type="match status" value="1"/>
</dbReference>
<dbReference type="EMBL" id="CAADRA010005115">
    <property type="protein sequence ID" value="VFT85088.1"/>
    <property type="molecule type" value="Genomic_DNA"/>
</dbReference>
<proteinExistence type="predicted"/>
<evidence type="ECO:0000256" key="5">
    <source>
        <dbReference type="SAM" id="Phobius"/>
    </source>
</evidence>
<keyword evidence="2 4" id="KW-0863">Zinc-finger</keyword>
<dbReference type="OrthoDB" id="6105938at2759"/>
<evidence type="ECO:0000256" key="2">
    <source>
        <dbReference type="ARBA" id="ARBA00022771"/>
    </source>
</evidence>
<evidence type="ECO:0000256" key="3">
    <source>
        <dbReference type="ARBA" id="ARBA00022833"/>
    </source>
</evidence>
<dbReference type="SUPFAM" id="SSF57850">
    <property type="entry name" value="RING/U-box"/>
    <property type="match status" value="1"/>
</dbReference>
<evidence type="ECO:0000313" key="9">
    <source>
        <dbReference type="Proteomes" id="UP000332933"/>
    </source>
</evidence>
<sequence>MLLPPHPSMMRDRAIIFVVIPVATITIFVGMMICQPIAFYAAGMSVGCALIQLQQKTKSAAAVVGAVSPPPNGKTRIRPSELASLAWYKGMDPRAFEVAKPDSPQARPTADEPAPVIRSNLSCPVCLDAIELPVATKCGHIYCTHCLDQWWAPGRKSARCPTCNKRLLLKDLVKLYPYFD</sequence>
<feature type="domain" description="RING-type" evidence="6">
    <location>
        <begin position="123"/>
        <end position="164"/>
    </location>
</feature>
<dbReference type="EMBL" id="VJMH01005094">
    <property type="protein sequence ID" value="KAF0701272.1"/>
    <property type="molecule type" value="Genomic_DNA"/>
</dbReference>
<gene>
    <name evidence="8" type="primary">Aste57867_8201</name>
    <name evidence="7" type="ORF">As57867_008170</name>
    <name evidence="8" type="ORF">ASTE57867_8201</name>
</gene>
<dbReference type="Gene3D" id="3.30.40.10">
    <property type="entry name" value="Zinc/RING finger domain, C3HC4 (zinc finger)"/>
    <property type="match status" value="1"/>
</dbReference>
<evidence type="ECO:0000256" key="1">
    <source>
        <dbReference type="ARBA" id="ARBA00022723"/>
    </source>
</evidence>
<reference evidence="7" key="2">
    <citation type="submission" date="2019-06" db="EMBL/GenBank/DDBJ databases">
        <title>Genomics analysis of Aphanomyces spp. identifies a new class of oomycete effector associated with host adaptation.</title>
        <authorList>
            <person name="Gaulin E."/>
        </authorList>
    </citation>
    <scope>NUCLEOTIDE SEQUENCE</scope>
    <source>
        <strain evidence="7">CBS 578.67</strain>
    </source>
</reference>
<keyword evidence="1" id="KW-0479">Metal-binding</keyword>
<dbReference type="AlphaFoldDB" id="A0A485KJL2"/>
<evidence type="ECO:0000256" key="4">
    <source>
        <dbReference type="PROSITE-ProRule" id="PRU00175"/>
    </source>
</evidence>
<dbReference type="InterPro" id="IPR001841">
    <property type="entry name" value="Znf_RING"/>
</dbReference>
<dbReference type="SMART" id="SM00184">
    <property type="entry name" value="RING"/>
    <property type="match status" value="1"/>
</dbReference>
<dbReference type="PROSITE" id="PS50089">
    <property type="entry name" value="ZF_RING_2"/>
    <property type="match status" value="1"/>
</dbReference>
<dbReference type="InterPro" id="IPR027370">
    <property type="entry name" value="Znf-RING_euk"/>
</dbReference>
<keyword evidence="5" id="KW-0812">Transmembrane</keyword>
<evidence type="ECO:0000313" key="8">
    <source>
        <dbReference type="EMBL" id="VFT85088.1"/>
    </source>
</evidence>
<dbReference type="InterPro" id="IPR013083">
    <property type="entry name" value="Znf_RING/FYVE/PHD"/>
</dbReference>
<name>A0A485KJL2_9STRA</name>
<keyword evidence="5" id="KW-0472">Membrane</keyword>
<keyword evidence="5" id="KW-1133">Transmembrane helix</keyword>
<keyword evidence="3" id="KW-0862">Zinc</keyword>
<feature type="transmembrane region" description="Helical" evidence="5">
    <location>
        <begin position="12"/>
        <end position="31"/>
    </location>
</feature>
<evidence type="ECO:0000313" key="7">
    <source>
        <dbReference type="EMBL" id="KAF0701272.1"/>
    </source>
</evidence>
<dbReference type="Proteomes" id="UP000332933">
    <property type="component" value="Unassembled WGS sequence"/>
</dbReference>
<dbReference type="Pfam" id="PF13445">
    <property type="entry name" value="zf-RING_UBOX"/>
    <property type="match status" value="1"/>
</dbReference>
<dbReference type="PANTHER" id="PTHR23041:SF78">
    <property type="entry name" value="E3 UBIQUITIN-PROTEIN LIGASE RNF4"/>
    <property type="match status" value="1"/>
</dbReference>
<dbReference type="GO" id="GO:0008270">
    <property type="term" value="F:zinc ion binding"/>
    <property type="evidence" value="ECO:0007669"/>
    <property type="project" value="UniProtKB-KW"/>
</dbReference>